<evidence type="ECO:0000313" key="2">
    <source>
        <dbReference type="EMBL" id="STZ28273.1"/>
    </source>
</evidence>
<proteinExistence type="predicted"/>
<protein>
    <submittedName>
        <fullName evidence="2">Uncharacterized protein</fullName>
    </submittedName>
</protein>
<reference evidence="2 3" key="1">
    <citation type="submission" date="2018-06" db="EMBL/GenBank/DDBJ databases">
        <authorList>
            <consortium name="Pathogen Informatics"/>
            <person name="Doyle S."/>
        </authorList>
    </citation>
    <scope>NUCLEOTIDE SEQUENCE [LARGE SCALE GENOMIC DNA]</scope>
    <source>
        <strain evidence="2 3">NCTC11179</strain>
    </source>
</reference>
<evidence type="ECO:0000313" key="3">
    <source>
        <dbReference type="Proteomes" id="UP000255024"/>
    </source>
</evidence>
<accession>A0A378RMI4</accession>
<dbReference type="AlphaFoldDB" id="A0A378RMI4"/>
<keyword evidence="1" id="KW-0812">Transmembrane</keyword>
<name>A0A378RMI4_MYROD</name>
<feature type="transmembrane region" description="Helical" evidence="1">
    <location>
        <begin position="235"/>
        <end position="255"/>
    </location>
</feature>
<keyword evidence="1" id="KW-0472">Membrane</keyword>
<keyword evidence="1" id="KW-1133">Transmembrane helix</keyword>
<dbReference type="EMBL" id="UGQL01000001">
    <property type="protein sequence ID" value="STZ28273.1"/>
    <property type="molecule type" value="Genomic_DNA"/>
</dbReference>
<evidence type="ECO:0000256" key="1">
    <source>
        <dbReference type="SAM" id="Phobius"/>
    </source>
</evidence>
<dbReference type="RefSeq" id="WP_115091208.1">
    <property type="nucleotide sequence ID" value="NZ_CP068107.1"/>
</dbReference>
<dbReference type="PROSITE" id="PS51257">
    <property type="entry name" value="PROKAR_LIPOPROTEIN"/>
    <property type="match status" value="1"/>
</dbReference>
<keyword evidence="3" id="KW-1185">Reference proteome</keyword>
<dbReference type="Proteomes" id="UP000255024">
    <property type="component" value="Unassembled WGS sequence"/>
</dbReference>
<gene>
    <name evidence="2" type="ORF">NCTC11179_01815</name>
</gene>
<sequence length="257" mass="27515">MKKKLLFLVVLSSLIGCSNDSKTSETIDSSSSKVIFENDKSAGQMHNDLLHLLEQAEQEGQLAVSSTKKEISEAMINIANDYFLEQGLEPNVFSEMLLKIPDVTQQLNLLVKSTDNLQLLREQLQASYTASLPAAVKTHALAIFDATSQYEGTTAFSSELDKIATTIKTDASLSSEYQQQLLHAISIAEYSNAYWHSSHQSILEGRSLLTYYAGADTAGALTMIQSGAVAAGSALGGWGGLAVLVGGAALSSFLASR</sequence>
<organism evidence="2 3">
    <name type="scientific">Myroides odoratus</name>
    <name type="common">Flavobacterium odoratum</name>
    <dbReference type="NCBI Taxonomy" id="256"/>
    <lineage>
        <taxon>Bacteria</taxon>
        <taxon>Pseudomonadati</taxon>
        <taxon>Bacteroidota</taxon>
        <taxon>Flavobacteriia</taxon>
        <taxon>Flavobacteriales</taxon>
        <taxon>Flavobacteriaceae</taxon>
        <taxon>Myroides</taxon>
    </lineage>
</organism>